<protein>
    <recommendedName>
        <fullName evidence="3">STAS/SEC14 domain-containing protein</fullName>
    </recommendedName>
</protein>
<gene>
    <name evidence="1" type="ORF">ACFSYS_17840</name>
</gene>
<dbReference type="Proteomes" id="UP001597438">
    <property type="component" value="Unassembled WGS sequence"/>
</dbReference>
<organism evidence="1 2">
    <name type="scientific">Christiangramia antarctica</name>
    <dbReference type="NCBI Taxonomy" id="2058158"/>
    <lineage>
        <taxon>Bacteria</taxon>
        <taxon>Pseudomonadati</taxon>
        <taxon>Bacteroidota</taxon>
        <taxon>Flavobacteriia</taxon>
        <taxon>Flavobacteriales</taxon>
        <taxon>Flavobacteriaceae</taxon>
        <taxon>Christiangramia</taxon>
    </lineage>
</organism>
<evidence type="ECO:0000313" key="2">
    <source>
        <dbReference type="Proteomes" id="UP001597438"/>
    </source>
</evidence>
<evidence type="ECO:0000313" key="1">
    <source>
        <dbReference type="EMBL" id="MFD2835157.1"/>
    </source>
</evidence>
<evidence type="ECO:0008006" key="3">
    <source>
        <dbReference type="Google" id="ProtNLM"/>
    </source>
</evidence>
<dbReference type="RefSeq" id="WP_251742333.1">
    <property type="nucleotide sequence ID" value="NZ_JBHUOJ010000038.1"/>
</dbReference>
<name>A0ABW5X9P9_9FLAO</name>
<proteinExistence type="predicted"/>
<accession>A0ABW5X9P9</accession>
<reference evidence="2" key="1">
    <citation type="journal article" date="2019" name="Int. J. Syst. Evol. Microbiol.">
        <title>The Global Catalogue of Microorganisms (GCM) 10K type strain sequencing project: providing services to taxonomists for standard genome sequencing and annotation.</title>
        <authorList>
            <consortium name="The Broad Institute Genomics Platform"/>
            <consortium name="The Broad Institute Genome Sequencing Center for Infectious Disease"/>
            <person name="Wu L."/>
            <person name="Ma J."/>
        </authorList>
    </citation>
    <scope>NUCLEOTIDE SEQUENCE [LARGE SCALE GENOMIC DNA]</scope>
    <source>
        <strain evidence="2">KCTC 52925</strain>
    </source>
</reference>
<dbReference type="EMBL" id="JBHUOJ010000038">
    <property type="protein sequence ID" value="MFD2835157.1"/>
    <property type="molecule type" value="Genomic_DNA"/>
</dbReference>
<comment type="caution">
    <text evidence="1">The sequence shown here is derived from an EMBL/GenBank/DDBJ whole genome shotgun (WGS) entry which is preliminary data.</text>
</comment>
<sequence length="124" mass="14316">MLTEDLVLKFGTITAHNNYLIVRLNEGILFDSEKNHEIIKIAKHLYINKPFGIISYRVNSFAVDPFVYADLAEIHNLVGLAIVSEKEITRNNALIIEKKFFKNPEKFEVFKNLEDAISWINSSF</sequence>
<keyword evidence="2" id="KW-1185">Reference proteome</keyword>